<evidence type="ECO:0000313" key="4">
    <source>
        <dbReference type="Proteomes" id="UP000484875"/>
    </source>
</evidence>
<accession>A0A845HLN1</accession>
<dbReference type="RefSeq" id="WP_161090979.1">
    <property type="nucleotide sequence ID" value="NZ_WWCV01000029.1"/>
</dbReference>
<dbReference type="PANTHER" id="PTHR43283:SF7">
    <property type="entry name" value="BETA-LACTAMASE-RELATED DOMAIN-CONTAINING PROTEIN"/>
    <property type="match status" value="1"/>
</dbReference>
<dbReference type="PANTHER" id="PTHR43283">
    <property type="entry name" value="BETA-LACTAMASE-RELATED"/>
    <property type="match status" value="1"/>
</dbReference>
<proteinExistence type="predicted"/>
<keyword evidence="4" id="KW-1185">Reference proteome</keyword>
<dbReference type="Proteomes" id="UP000484875">
    <property type="component" value="Unassembled WGS sequence"/>
</dbReference>
<evidence type="ECO:0000259" key="2">
    <source>
        <dbReference type="Pfam" id="PF00144"/>
    </source>
</evidence>
<keyword evidence="3" id="KW-0378">Hydrolase</keyword>
<sequence>MRSSGYLLSALCAGASAATPGAHWSAMPAQSEACRAGLAQAQDYLKTLASTSMLAVRDGQVLASHGPVEQANQVYSVRKSILAMMYGPYVADGTIALDRSLASLDIDDVGGLLPLERTATVGDLLAARSGVYHAAANPGDDADAAPPRGSQKPGAYFLYNNWDFNAAGTVYEQLTRRDIYRSFASDLARPLQMEDFRLSQQHRTGDPARSRHLAYHFHLSTRDMARLGQLMLQRGSWNGRQLLPADWLARITTPLTHAADMHPPSTARRQLDYGLLWWIPSLPAGSPLTGSYVAWGYYGQYILVVPSQDMVISHQRVVDASTAKTARKVTPSEFLHLAELLVRAPCVSAKPMPAAPSGQQHE</sequence>
<dbReference type="InterPro" id="IPR050789">
    <property type="entry name" value="Diverse_Enzym_Activities"/>
</dbReference>
<feature type="chain" id="PRO_5032315532" evidence="1">
    <location>
        <begin position="18"/>
        <end position="362"/>
    </location>
</feature>
<comment type="caution">
    <text evidence="3">The sequence shown here is derived from an EMBL/GenBank/DDBJ whole genome shotgun (WGS) entry which is preliminary data.</text>
</comment>
<organism evidence="3 4">
    <name type="scientific">Duganella vulcania</name>
    <dbReference type="NCBI Taxonomy" id="2692166"/>
    <lineage>
        <taxon>Bacteria</taxon>
        <taxon>Pseudomonadati</taxon>
        <taxon>Pseudomonadota</taxon>
        <taxon>Betaproteobacteria</taxon>
        <taxon>Burkholderiales</taxon>
        <taxon>Oxalobacteraceae</taxon>
        <taxon>Telluria group</taxon>
        <taxon>Duganella</taxon>
    </lineage>
</organism>
<dbReference type="AlphaFoldDB" id="A0A845HLN1"/>
<protein>
    <submittedName>
        <fullName evidence="3">Serine hydrolase</fullName>
    </submittedName>
</protein>
<reference evidence="3 4" key="1">
    <citation type="submission" date="2019-12" db="EMBL/GenBank/DDBJ databases">
        <title>Novel species isolated from a subtropical stream in China.</title>
        <authorList>
            <person name="Lu H."/>
        </authorList>
    </citation>
    <scope>NUCLEOTIDE SEQUENCE [LARGE SCALE GENOMIC DNA]</scope>
    <source>
        <strain evidence="3 4">FT107W</strain>
    </source>
</reference>
<feature type="domain" description="Beta-lactamase-related" evidence="2">
    <location>
        <begin position="50"/>
        <end position="312"/>
    </location>
</feature>
<name>A0A845HLN1_9BURK</name>
<evidence type="ECO:0000313" key="3">
    <source>
        <dbReference type="EMBL" id="MYN18425.1"/>
    </source>
</evidence>
<dbReference type="EMBL" id="WWCV01000029">
    <property type="protein sequence ID" value="MYN18425.1"/>
    <property type="molecule type" value="Genomic_DNA"/>
</dbReference>
<dbReference type="InterPro" id="IPR012338">
    <property type="entry name" value="Beta-lactam/transpept-like"/>
</dbReference>
<gene>
    <name evidence="3" type="ORF">GTP81_16870</name>
</gene>
<dbReference type="SUPFAM" id="SSF56601">
    <property type="entry name" value="beta-lactamase/transpeptidase-like"/>
    <property type="match status" value="1"/>
</dbReference>
<dbReference type="Gene3D" id="3.40.710.10">
    <property type="entry name" value="DD-peptidase/beta-lactamase superfamily"/>
    <property type="match status" value="1"/>
</dbReference>
<dbReference type="Pfam" id="PF00144">
    <property type="entry name" value="Beta-lactamase"/>
    <property type="match status" value="1"/>
</dbReference>
<feature type="signal peptide" evidence="1">
    <location>
        <begin position="1"/>
        <end position="17"/>
    </location>
</feature>
<keyword evidence="1" id="KW-0732">Signal</keyword>
<dbReference type="GO" id="GO:0016787">
    <property type="term" value="F:hydrolase activity"/>
    <property type="evidence" value="ECO:0007669"/>
    <property type="project" value="UniProtKB-KW"/>
</dbReference>
<dbReference type="InterPro" id="IPR001466">
    <property type="entry name" value="Beta-lactam-related"/>
</dbReference>
<evidence type="ECO:0000256" key="1">
    <source>
        <dbReference type="SAM" id="SignalP"/>
    </source>
</evidence>